<dbReference type="Pfam" id="PF00201">
    <property type="entry name" value="UDPGT"/>
    <property type="match status" value="1"/>
</dbReference>
<dbReference type="GO" id="GO:0015020">
    <property type="term" value="F:glucuronosyltransferase activity"/>
    <property type="evidence" value="ECO:0007669"/>
    <property type="project" value="UniProtKB-EC"/>
</dbReference>
<dbReference type="CDD" id="cd03784">
    <property type="entry name" value="GT1_Gtf-like"/>
    <property type="match status" value="1"/>
</dbReference>
<dbReference type="GO" id="GO:0016020">
    <property type="term" value="C:membrane"/>
    <property type="evidence" value="ECO:0007669"/>
    <property type="project" value="UniProtKB-SubCell"/>
</dbReference>
<gene>
    <name evidence="8" type="ORF">PFISCL1PPCAC_24620</name>
</gene>
<name>A0AAV5WRS9_9BILA</name>
<comment type="caution">
    <text evidence="8">The sequence shown here is derived from an EMBL/GenBank/DDBJ whole genome shotgun (WGS) entry which is preliminary data.</text>
</comment>
<dbReference type="PROSITE" id="PS00375">
    <property type="entry name" value="UDPGT"/>
    <property type="match status" value="1"/>
</dbReference>
<accession>A0AAV5WRS9</accession>
<keyword evidence="2 6" id="KW-0328">Glycosyltransferase</keyword>
<sequence>SHRPLKFFAYSPMFGRSHTTFMGALADKLINEGHEVVLFAPLFSPSNGSHGTKKARIIEYPTCAAAKKREEETKQVGGTISNFWKVKGTVGSWDVYRPFKLTLVEQLKELLDDTELIERLRAEKFDAGFCESVDFGAMVFMHLLGITNYSLTISVPTYDWGFEVTGAPYMASYVPGIMTSFGEKMTIMERVENYRSVRYTTGYKKHMKLISSWIEDIYGLFDVTVKPRIPDFPGVKAMLASASFVFLNTDPLFDFPRPTVHKIIEIGGISVNVEPNALDKHFSSLLSLRSRTVFISFGSITTSFLMPEEWKKTIVEVARRMPDVTFIWKYEKPADFENESIPNLICVEWAPQVDLLNDPRLSLFITHAGMGSVNEGLLAGIPMIAIPVIGDQFRNAQLLKRTGAALNFNKFDLVHTSKFEAIVREALNSVELKSAAARNSQMLRNRPFEMKEIFVKNMEFMARYGPLRMLDHHGRNLSTLEYYNLDIFLYPAVLGFFVLISLFL</sequence>
<dbReference type="InterPro" id="IPR050271">
    <property type="entry name" value="UDP-glycosyltransferase"/>
</dbReference>
<dbReference type="PANTHER" id="PTHR48043:SF23">
    <property type="entry name" value="UDP-GLUCURONOSYLTRANSFERASE"/>
    <property type="match status" value="1"/>
</dbReference>
<evidence type="ECO:0000256" key="1">
    <source>
        <dbReference type="ARBA" id="ARBA00009995"/>
    </source>
</evidence>
<proteinExistence type="inferred from homology"/>
<dbReference type="InterPro" id="IPR035595">
    <property type="entry name" value="UDP_glycos_trans_CS"/>
</dbReference>
<keyword evidence="9" id="KW-1185">Reference proteome</keyword>
<dbReference type="AlphaFoldDB" id="A0AAV5WRS9"/>
<dbReference type="PANTHER" id="PTHR48043">
    <property type="entry name" value="EG:EG0003.4 PROTEIN-RELATED"/>
    <property type="match status" value="1"/>
</dbReference>
<dbReference type="EC" id="2.4.1.17" evidence="7"/>
<evidence type="ECO:0000256" key="6">
    <source>
        <dbReference type="RuleBase" id="RU003718"/>
    </source>
</evidence>
<evidence type="ECO:0000256" key="2">
    <source>
        <dbReference type="ARBA" id="ARBA00022676"/>
    </source>
</evidence>
<dbReference type="InterPro" id="IPR002213">
    <property type="entry name" value="UDP_glucos_trans"/>
</dbReference>
<protein>
    <recommendedName>
        <fullName evidence="7">UDP-glucuronosyltransferase</fullName>
        <ecNumber evidence="7">2.4.1.17</ecNumber>
    </recommendedName>
</protein>
<organism evidence="8 9">
    <name type="scientific">Pristionchus fissidentatus</name>
    <dbReference type="NCBI Taxonomy" id="1538716"/>
    <lineage>
        <taxon>Eukaryota</taxon>
        <taxon>Metazoa</taxon>
        <taxon>Ecdysozoa</taxon>
        <taxon>Nematoda</taxon>
        <taxon>Chromadorea</taxon>
        <taxon>Rhabditida</taxon>
        <taxon>Rhabditina</taxon>
        <taxon>Diplogasteromorpha</taxon>
        <taxon>Diplogasteroidea</taxon>
        <taxon>Neodiplogasteridae</taxon>
        <taxon>Pristionchus</taxon>
    </lineage>
</organism>
<reference evidence="8" key="1">
    <citation type="submission" date="2023-10" db="EMBL/GenBank/DDBJ databases">
        <title>Genome assembly of Pristionchus species.</title>
        <authorList>
            <person name="Yoshida K."/>
            <person name="Sommer R.J."/>
        </authorList>
    </citation>
    <scope>NUCLEOTIDE SEQUENCE</scope>
    <source>
        <strain evidence="8">RS5133</strain>
    </source>
</reference>
<evidence type="ECO:0000256" key="7">
    <source>
        <dbReference type="RuleBase" id="RU362059"/>
    </source>
</evidence>
<dbReference type="SUPFAM" id="SSF53756">
    <property type="entry name" value="UDP-Glycosyltransferase/glycogen phosphorylase"/>
    <property type="match status" value="1"/>
</dbReference>
<evidence type="ECO:0000256" key="4">
    <source>
        <dbReference type="ARBA" id="ARBA00022729"/>
    </source>
</evidence>
<dbReference type="Gene3D" id="3.40.50.2000">
    <property type="entry name" value="Glycogen Phosphorylase B"/>
    <property type="match status" value="1"/>
</dbReference>
<evidence type="ECO:0000256" key="5">
    <source>
        <dbReference type="ARBA" id="ARBA00047475"/>
    </source>
</evidence>
<dbReference type="EMBL" id="BTSY01000006">
    <property type="protein sequence ID" value="GMT33323.1"/>
    <property type="molecule type" value="Genomic_DNA"/>
</dbReference>
<keyword evidence="4" id="KW-0732">Signal</keyword>
<evidence type="ECO:0000313" key="9">
    <source>
        <dbReference type="Proteomes" id="UP001432322"/>
    </source>
</evidence>
<feature type="non-terminal residue" evidence="8">
    <location>
        <position position="1"/>
    </location>
</feature>
<dbReference type="FunFam" id="3.40.50.2000:FF:000595">
    <property type="entry name" value="UDP-glucuronosyltransferase"/>
    <property type="match status" value="1"/>
</dbReference>
<keyword evidence="3 6" id="KW-0808">Transferase</keyword>
<feature type="non-terminal residue" evidence="8">
    <location>
        <position position="504"/>
    </location>
</feature>
<comment type="subcellular location">
    <subcellularLocation>
        <location evidence="7">Membrane</location>
        <topology evidence="7">Single-pass membrane protein</topology>
    </subcellularLocation>
</comment>
<comment type="similarity">
    <text evidence="1 6">Belongs to the UDP-glycosyltransferase family.</text>
</comment>
<dbReference type="Proteomes" id="UP001432322">
    <property type="component" value="Unassembled WGS sequence"/>
</dbReference>
<evidence type="ECO:0000256" key="3">
    <source>
        <dbReference type="ARBA" id="ARBA00022679"/>
    </source>
</evidence>
<comment type="catalytic activity">
    <reaction evidence="5 7">
        <text>glucuronate acceptor + UDP-alpha-D-glucuronate = acceptor beta-D-glucuronoside + UDP + H(+)</text>
        <dbReference type="Rhea" id="RHEA:21032"/>
        <dbReference type="ChEBI" id="CHEBI:15378"/>
        <dbReference type="ChEBI" id="CHEBI:58052"/>
        <dbReference type="ChEBI" id="CHEBI:58223"/>
        <dbReference type="ChEBI" id="CHEBI:132367"/>
        <dbReference type="ChEBI" id="CHEBI:132368"/>
        <dbReference type="EC" id="2.4.1.17"/>
    </reaction>
</comment>
<evidence type="ECO:0000313" key="8">
    <source>
        <dbReference type="EMBL" id="GMT33323.1"/>
    </source>
</evidence>